<dbReference type="GO" id="GO:0042545">
    <property type="term" value="P:cell wall modification"/>
    <property type="evidence" value="ECO:0007669"/>
    <property type="project" value="UniProtKB-UniRule"/>
</dbReference>
<comment type="function">
    <text evidence="12">Acts in the modification of cell walls via demethylesterification of cell wall pectin.</text>
</comment>
<name>A0A067JVT9_JATCU</name>
<evidence type="ECO:0000256" key="9">
    <source>
        <dbReference type="ARBA" id="ARBA00023157"/>
    </source>
</evidence>
<dbReference type="InterPro" id="IPR012334">
    <property type="entry name" value="Pectin_lyas_fold"/>
</dbReference>
<feature type="active site" evidence="13">
    <location>
        <position position="403"/>
    </location>
</feature>
<keyword evidence="15" id="KW-0472">Membrane</keyword>
<dbReference type="NCBIfam" id="TIGR01614">
    <property type="entry name" value="PME_inhib"/>
    <property type="match status" value="1"/>
</dbReference>
<keyword evidence="6" id="KW-0964">Secreted</keyword>
<dbReference type="STRING" id="180498.A0A067JVT9"/>
<comment type="pathway">
    <text evidence="2 14">Glycan metabolism; pectin degradation; 2-dehydro-3-deoxy-D-gluconate from pectin: step 1/5.</text>
</comment>
<keyword evidence="8 14" id="KW-0063">Aspartyl esterase</keyword>
<dbReference type="InterPro" id="IPR011050">
    <property type="entry name" value="Pectin_lyase_fold/virulence"/>
</dbReference>
<dbReference type="SUPFAM" id="SSF51126">
    <property type="entry name" value="Pectin lyase-like"/>
    <property type="match status" value="1"/>
</dbReference>
<dbReference type="FunFam" id="1.20.140.40:FF:000001">
    <property type="entry name" value="Pectinesterase"/>
    <property type="match status" value="1"/>
</dbReference>
<dbReference type="InterPro" id="IPR006501">
    <property type="entry name" value="Pectinesterase_inhib_dom"/>
</dbReference>
<evidence type="ECO:0000256" key="7">
    <source>
        <dbReference type="ARBA" id="ARBA00022801"/>
    </source>
</evidence>
<dbReference type="EMBL" id="KK914794">
    <property type="protein sequence ID" value="KDP28007.1"/>
    <property type="molecule type" value="Genomic_DNA"/>
</dbReference>
<comment type="similarity">
    <text evidence="4">In the C-terminal section; belongs to the pectinesterase family.</text>
</comment>
<evidence type="ECO:0000256" key="8">
    <source>
        <dbReference type="ARBA" id="ARBA00023085"/>
    </source>
</evidence>
<dbReference type="Gene3D" id="1.20.140.40">
    <property type="entry name" value="Invertase/pectin methylesterase inhibitor family protein"/>
    <property type="match status" value="1"/>
</dbReference>
<evidence type="ECO:0000259" key="16">
    <source>
        <dbReference type="SMART" id="SM00856"/>
    </source>
</evidence>
<evidence type="ECO:0000256" key="2">
    <source>
        <dbReference type="ARBA" id="ARBA00005184"/>
    </source>
</evidence>
<comment type="subcellular location">
    <subcellularLocation>
        <location evidence="1">Secreted</location>
        <location evidence="1">Cell wall</location>
    </subcellularLocation>
</comment>
<keyword evidence="7 14" id="KW-0378">Hydrolase</keyword>
<dbReference type="OrthoDB" id="2019149at2759"/>
<dbReference type="InterPro" id="IPR035513">
    <property type="entry name" value="Invertase/methylesterase_inhib"/>
</dbReference>
<evidence type="ECO:0000256" key="15">
    <source>
        <dbReference type="SAM" id="Phobius"/>
    </source>
</evidence>
<dbReference type="SUPFAM" id="SSF101148">
    <property type="entry name" value="Plant invertase/pectin methylesterase inhibitor"/>
    <property type="match status" value="1"/>
</dbReference>
<keyword evidence="10" id="KW-0325">Glycoprotein</keyword>
<dbReference type="AlphaFoldDB" id="A0A067JVT9"/>
<sequence length="568" mass="62464">MNPLRAVVGVISILLVVGVCIGLLAGVNNGGFDEEADEDDEKALSTTSKTVAAICKQTDYKHRCVVSICSTARNKSATPLDFVKAAINNTIHHVTLAKNNTANIIGKDVKNSTQKMALDDCDDLLQYAIDELQASLSAVDNSSVDTIQDGQAELKNWLSAVMSYHHTCLEGFANTPLFKPMVQTLINSTHLTSNALAIVSGISDILSAFGVPQNVNANQTSRRLMNSGYASPTWMSIGDRKLLASRNNANVEPNAIVAQDGSGRYKTIRAALAAYPKNLTERYVIYVKAGVYNENVTIAKDKVNVFMYGDGPRRTIVTGNKSYKNGIPTIRTASFSAIGDGFMAKSMGFQNTAGAIGHQAVALRVQSDRAALYNCRMDGYRNTLYQQTHRQFYRNCMISGTIDIIFGDAAAVVQNSLIVVRKPDPGQKNTITAHERADKHESTGLVIQNCRIVPDQKLFPVSSQFPSYLGRPRKPYSRTVIMESQIGGFIEPAGWLEWICKLYLNTLYFAEYSNRGEGANTSARVEWEGYHVLTEIKQARRFRAARFIQANQWLRTTGFPCLLGLKND</sequence>
<keyword evidence="18" id="KW-1185">Reference proteome</keyword>
<dbReference type="EC" id="3.1.1.11" evidence="5 14"/>
<protein>
    <recommendedName>
        <fullName evidence="5 14">Pectinesterase</fullName>
        <ecNumber evidence="5 14">3.1.1.11</ecNumber>
    </recommendedName>
</protein>
<feature type="domain" description="Pectinesterase inhibitor" evidence="16">
    <location>
        <begin position="46"/>
        <end position="198"/>
    </location>
</feature>
<evidence type="ECO:0000256" key="5">
    <source>
        <dbReference type="ARBA" id="ARBA00013229"/>
    </source>
</evidence>
<dbReference type="GO" id="GO:0030599">
    <property type="term" value="F:pectinesterase activity"/>
    <property type="evidence" value="ECO:0007669"/>
    <property type="project" value="UniProtKB-UniRule"/>
</dbReference>
<keyword evidence="15" id="KW-1133">Transmembrane helix</keyword>
<evidence type="ECO:0000256" key="3">
    <source>
        <dbReference type="ARBA" id="ARBA00006027"/>
    </source>
</evidence>
<evidence type="ECO:0000256" key="13">
    <source>
        <dbReference type="PROSITE-ProRule" id="PRU10040"/>
    </source>
</evidence>
<evidence type="ECO:0000256" key="4">
    <source>
        <dbReference type="ARBA" id="ARBA00007786"/>
    </source>
</evidence>
<evidence type="ECO:0000256" key="6">
    <source>
        <dbReference type="ARBA" id="ARBA00022512"/>
    </source>
</evidence>
<evidence type="ECO:0000256" key="1">
    <source>
        <dbReference type="ARBA" id="ARBA00004191"/>
    </source>
</evidence>
<evidence type="ECO:0000256" key="11">
    <source>
        <dbReference type="ARBA" id="ARBA00047928"/>
    </source>
</evidence>
<dbReference type="SMART" id="SM00856">
    <property type="entry name" value="PMEI"/>
    <property type="match status" value="1"/>
</dbReference>
<dbReference type="Proteomes" id="UP000027138">
    <property type="component" value="Unassembled WGS sequence"/>
</dbReference>
<organism evidence="17 18">
    <name type="scientific">Jatropha curcas</name>
    <name type="common">Barbados nut</name>
    <dbReference type="NCBI Taxonomy" id="180498"/>
    <lineage>
        <taxon>Eukaryota</taxon>
        <taxon>Viridiplantae</taxon>
        <taxon>Streptophyta</taxon>
        <taxon>Embryophyta</taxon>
        <taxon>Tracheophyta</taxon>
        <taxon>Spermatophyta</taxon>
        <taxon>Magnoliopsida</taxon>
        <taxon>eudicotyledons</taxon>
        <taxon>Gunneridae</taxon>
        <taxon>Pentapetalae</taxon>
        <taxon>rosids</taxon>
        <taxon>fabids</taxon>
        <taxon>Malpighiales</taxon>
        <taxon>Euphorbiaceae</taxon>
        <taxon>Crotonoideae</taxon>
        <taxon>Jatropheae</taxon>
        <taxon>Jatropha</taxon>
    </lineage>
</organism>
<comment type="similarity">
    <text evidence="3">In the N-terminal section; belongs to the PMEI family.</text>
</comment>
<dbReference type="FunFam" id="2.160.20.10:FF:000001">
    <property type="entry name" value="Pectinesterase"/>
    <property type="match status" value="1"/>
</dbReference>
<dbReference type="InterPro" id="IPR000070">
    <property type="entry name" value="Pectinesterase_cat"/>
</dbReference>
<dbReference type="Pfam" id="PF04043">
    <property type="entry name" value="PMEI"/>
    <property type="match status" value="1"/>
</dbReference>
<dbReference type="Gene3D" id="2.160.20.10">
    <property type="entry name" value="Single-stranded right-handed beta-helix, Pectin lyase-like"/>
    <property type="match status" value="1"/>
</dbReference>
<dbReference type="GO" id="GO:0004857">
    <property type="term" value="F:enzyme inhibitor activity"/>
    <property type="evidence" value="ECO:0007669"/>
    <property type="project" value="InterPro"/>
</dbReference>
<evidence type="ECO:0000313" key="18">
    <source>
        <dbReference type="Proteomes" id="UP000027138"/>
    </source>
</evidence>
<dbReference type="CDD" id="cd15798">
    <property type="entry name" value="PMEI-like_3"/>
    <property type="match status" value="1"/>
</dbReference>
<dbReference type="PROSITE" id="PS00503">
    <property type="entry name" value="PECTINESTERASE_2"/>
    <property type="match status" value="1"/>
</dbReference>
<reference evidence="17 18" key="1">
    <citation type="journal article" date="2014" name="PLoS ONE">
        <title>Global Analysis of Gene Expression Profiles in Physic Nut (Jatropha curcas L.) Seedlings Exposed to Salt Stress.</title>
        <authorList>
            <person name="Zhang L."/>
            <person name="Zhang C."/>
            <person name="Wu P."/>
            <person name="Chen Y."/>
            <person name="Li M."/>
            <person name="Jiang H."/>
            <person name="Wu G."/>
        </authorList>
    </citation>
    <scope>NUCLEOTIDE SEQUENCE [LARGE SCALE GENOMIC DNA]</scope>
    <source>
        <strain evidence="18">cv. GZQX0401</strain>
        <tissue evidence="17">Young leaves</tissue>
    </source>
</reference>
<evidence type="ECO:0000256" key="12">
    <source>
        <dbReference type="ARBA" id="ARBA00057335"/>
    </source>
</evidence>
<evidence type="ECO:0000256" key="10">
    <source>
        <dbReference type="ARBA" id="ARBA00023180"/>
    </source>
</evidence>
<accession>A0A067JVT9</accession>
<keyword evidence="15" id="KW-0812">Transmembrane</keyword>
<gene>
    <name evidence="17" type="ORF">JCGZ_19087</name>
</gene>
<dbReference type="Pfam" id="PF01095">
    <property type="entry name" value="Pectinesterase"/>
    <property type="match status" value="1"/>
</dbReference>
<proteinExistence type="inferred from homology"/>
<dbReference type="InterPro" id="IPR033131">
    <property type="entry name" value="Pectinesterase_Asp_AS"/>
</dbReference>
<keyword evidence="9" id="KW-1015">Disulfide bond</keyword>
<comment type="catalytic activity">
    <reaction evidence="11 14">
        <text>[(1-&gt;4)-alpha-D-galacturonosyl methyl ester](n) + n H2O = [(1-&gt;4)-alpha-D-galacturonosyl](n) + n methanol + n H(+)</text>
        <dbReference type="Rhea" id="RHEA:22380"/>
        <dbReference type="Rhea" id="RHEA-COMP:14570"/>
        <dbReference type="Rhea" id="RHEA-COMP:14573"/>
        <dbReference type="ChEBI" id="CHEBI:15377"/>
        <dbReference type="ChEBI" id="CHEBI:15378"/>
        <dbReference type="ChEBI" id="CHEBI:17790"/>
        <dbReference type="ChEBI" id="CHEBI:140522"/>
        <dbReference type="ChEBI" id="CHEBI:140523"/>
        <dbReference type="EC" id="3.1.1.11"/>
    </reaction>
</comment>
<keyword evidence="6" id="KW-0134">Cell wall</keyword>
<evidence type="ECO:0000256" key="14">
    <source>
        <dbReference type="RuleBase" id="RU000589"/>
    </source>
</evidence>
<dbReference type="KEGG" id="jcu:105643692"/>
<dbReference type="UniPathway" id="UPA00545">
    <property type="reaction ID" value="UER00823"/>
</dbReference>
<dbReference type="GO" id="GO:0045490">
    <property type="term" value="P:pectin catabolic process"/>
    <property type="evidence" value="ECO:0007669"/>
    <property type="project" value="UniProtKB-UniRule"/>
</dbReference>
<feature type="transmembrane region" description="Helical" evidence="15">
    <location>
        <begin position="7"/>
        <end position="27"/>
    </location>
</feature>
<evidence type="ECO:0000313" key="17">
    <source>
        <dbReference type="EMBL" id="KDP28007.1"/>
    </source>
</evidence>
<dbReference type="PANTHER" id="PTHR31707">
    <property type="entry name" value="PECTINESTERASE"/>
    <property type="match status" value="1"/>
</dbReference>